<keyword evidence="7" id="KW-1185">Reference proteome</keyword>
<accession>A0ABY6JYV8</accession>
<gene>
    <name evidence="6" type="ORF">LAZ67_1006467</name>
</gene>
<keyword evidence="3" id="KW-1133">Transmembrane helix</keyword>
<evidence type="ECO:0000256" key="3">
    <source>
        <dbReference type="SAM" id="Phobius"/>
    </source>
</evidence>
<dbReference type="PANTHER" id="PTHR44170:SF54">
    <property type="entry name" value="FI24025P1"/>
    <property type="match status" value="1"/>
</dbReference>
<dbReference type="InterPro" id="IPR007110">
    <property type="entry name" value="Ig-like_dom"/>
</dbReference>
<dbReference type="SMART" id="SM00060">
    <property type="entry name" value="FN3"/>
    <property type="match status" value="5"/>
</dbReference>
<sequence>MTLLASGALEIAHVQVSDAGQYKCNISNIASFKISSEATLIADPSVSGVSGEFPNIAAPQVIANPKDTVALEGSNLTLDCVANGFPQPNIIWLKDGTSIDMSLEKDSGTYMCRAENHEDSVDNIAVVTVQVPPQFLKKPDNKIAIERDDLEFECMVHGKPFPDLRWYKNGDLLFAGDYFQISNQGSLKILGALEADSGFYQCIASNEAGNVQAHAQLVVRPPGGSHHLDQPGPPQKLEAAIVSTRFVTLSWKPPEGADDILVYSVYFREEGSTRQVPCLSRERVVNTTRSRLEEASIQGLTPATRYVFRIVAYNHHGPGVSSKELQLVTQAEVDVPGQPSDFQVTAVSPTSIYARWNPPKGSAVQGYRLYYVEAGSGEEHQISTSDPSYLLKGLKKYADYQSVIIRWEPPPKDSQNGIITGYKIRYKLKGSRRGETVTTDGNRRLYTLTNLNRGAQYSIKMAAMTVNGSGPATEWMTKDTFQNDLDETRVPEQPTSLRVRPSAKSIYVSWAPPSNPSIMTRGYTIGYGIGFPDVYTKVLDGKQREYTIENLRMYFPPLLLLLAHHAAGLLQSLPRTIVAAPEPLTPMLPPVGLKAIVLSATTVVLYWTDSTLPRTQVVTDGRYYTVRYTAAHRHRYHNSTDLNCMIAELKPNTLYEFSVKVIKGRRESTWSMSVFNTTHEAAPSSPPRDLTVVPSADNPTMVNLHWQPPKQPNGQITGYVILYTDNIHLRDRDWAVLPIVGDKMTAAVKDLNPDSVYYFKVNARNSKGYGPLSTPTTIKTSPAGYGNPLFFGMVGLGALLVVLIIVVPSFIICRRRRPRSTR</sequence>
<reference evidence="6 7" key="1">
    <citation type="submission" date="2022-01" db="EMBL/GenBank/DDBJ databases">
        <title>A chromosomal length assembly of Cordylochernes scorpioides.</title>
        <authorList>
            <person name="Zeh D."/>
            <person name="Zeh J."/>
        </authorList>
    </citation>
    <scope>NUCLEOTIDE SEQUENCE [LARGE SCALE GENOMIC DNA]</scope>
    <source>
        <strain evidence="6">IN4F17</strain>
        <tissue evidence="6">Whole Body</tissue>
    </source>
</reference>
<feature type="domain" description="Fibronectin type-III" evidence="5">
    <location>
        <begin position="589"/>
        <end position="681"/>
    </location>
</feature>
<evidence type="ECO:0000256" key="1">
    <source>
        <dbReference type="ARBA" id="ARBA00022737"/>
    </source>
</evidence>
<evidence type="ECO:0000259" key="5">
    <source>
        <dbReference type="PROSITE" id="PS50853"/>
    </source>
</evidence>
<dbReference type="SMART" id="SM00408">
    <property type="entry name" value="IGc2"/>
    <property type="match status" value="2"/>
</dbReference>
<dbReference type="InterPro" id="IPR013783">
    <property type="entry name" value="Ig-like_fold"/>
</dbReference>
<name>A0ABY6JYV8_9ARAC</name>
<dbReference type="Pfam" id="PF07679">
    <property type="entry name" value="I-set"/>
    <property type="match status" value="1"/>
</dbReference>
<dbReference type="Proteomes" id="UP001235939">
    <property type="component" value="Chromosome 01"/>
</dbReference>
<feature type="domain" description="Ig-like" evidence="4">
    <location>
        <begin position="133"/>
        <end position="218"/>
    </location>
</feature>
<feature type="transmembrane region" description="Helical" evidence="3">
    <location>
        <begin position="789"/>
        <end position="813"/>
    </location>
</feature>
<dbReference type="CDD" id="cd00063">
    <property type="entry name" value="FN3"/>
    <property type="match status" value="6"/>
</dbReference>
<feature type="non-terminal residue" evidence="6">
    <location>
        <position position="822"/>
    </location>
</feature>
<dbReference type="Pfam" id="PF13927">
    <property type="entry name" value="Ig_3"/>
    <property type="match status" value="1"/>
</dbReference>
<feature type="domain" description="Fibronectin type-III" evidence="5">
    <location>
        <begin position="686"/>
        <end position="783"/>
    </location>
</feature>
<dbReference type="PROSITE" id="PS50835">
    <property type="entry name" value="IG_LIKE"/>
    <property type="match status" value="2"/>
</dbReference>
<keyword evidence="3" id="KW-0472">Membrane</keyword>
<keyword evidence="1" id="KW-0677">Repeat</keyword>
<organism evidence="6 7">
    <name type="scientific">Cordylochernes scorpioides</name>
    <dbReference type="NCBI Taxonomy" id="51811"/>
    <lineage>
        <taxon>Eukaryota</taxon>
        <taxon>Metazoa</taxon>
        <taxon>Ecdysozoa</taxon>
        <taxon>Arthropoda</taxon>
        <taxon>Chelicerata</taxon>
        <taxon>Arachnida</taxon>
        <taxon>Pseudoscorpiones</taxon>
        <taxon>Cheliferoidea</taxon>
        <taxon>Chernetidae</taxon>
        <taxon>Cordylochernes</taxon>
    </lineage>
</organism>
<dbReference type="InterPro" id="IPR003598">
    <property type="entry name" value="Ig_sub2"/>
</dbReference>
<dbReference type="SUPFAM" id="SSF49265">
    <property type="entry name" value="Fibronectin type III"/>
    <property type="match status" value="4"/>
</dbReference>
<dbReference type="PRINTS" id="PR00014">
    <property type="entry name" value="FNTYPEIII"/>
</dbReference>
<dbReference type="SMART" id="SM00409">
    <property type="entry name" value="IG"/>
    <property type="match status" value="2"/>
</dbReference>
<dbReference type="PROSITE" id="PS50853">
    <property type="entry name" value="FN3"/>
    <property type="match status" value="5"/>
</dbReference>
<feature type="domain" description="Fibronectin type-III" evidence="5">
    <location>
        <begin position="383"/>
        <end position="483"/>
    </location>
</feature>
<feature type="domain" description="Fibronectin type-III" evidence="5">
    <location>
        <begin position="233"/>
        <end position="332"/>
    </location>
</feature>
<feature type="domain" description="Fibronectin type-III" evidence="5">
    <location>
        <begin position="490"/>
        <end position="583"/>
    </location>
</feature>
<keyword evidence="3" id="KW-0812">Transmembrane</keyword>
<proteinExistence type="predicted"/>
<evidence type="ECO:0000313" key="7">
    <source>
        <dbReference type="Proteomes" id="UP001235939"/>
    </source>
</evidence>
<evidence type="ECO:0000256" key="2">
    <source>
        <dbReference type="ARBA" id="ARBA00023157"/>
    </source>
</evidence>
<dbReference type="SUPFAM" id="SSF48726">
    <property type="entry name" value="Immunoglobulin"/>
    <property type="match status" value="2"/>
</dbReference>
<dbReference type="PANTHER" id="PTHR44170">
    <property type="entry name" value="PROTEIN SIDEKICK"/>
    <property type="match status" value="1"/>
</dbReference>
<keyword evidence="2" id="KW-1015">Disulfide bond</keyword>
<dbReference type="InterPro" id="IPR036116">
    <property type="entry name" value="FN3_sf"/>
</dbReference>
<evidence type="ECO:0000313" key="6">
    <source>
        <dbReference type="EMBL" id="UYV61776.1"/>
    </source>
</evidence>
<protein>
    <submittedName>
        <fullName evidence="6">NEO1</fullName>
    </submittedName>
</protein>
<evidence type="ECO:0000259" key="4">
    <source>
        <dbReference type="PROSITE" id="PS50835"/>
    </source>
</evidence>
<dbReference type="InterPro" id="IPR003961">
    <property type="entry name" value="FN3_dom"/>
</dbReference>
<dbReference type="InterPro" id="IPR013098">
    <property type="entry name" value="Ig_I-set"/>
</dbReference>
<dbReference type="Gene3D" id="2.60.40.10">
    <property type="entry name" value="Immunoglobulins"/>
    <property type="match status" value="8"/>
</dbReference>
<dbReference type="InterPro" id="IPR036179">
    <property type="entry name" value="Ig-like_dom_sf"/>
</dbReference>
<dbReference type="EMBL" id="CP092863">
    <property type="protein sequence ID" value="UYV61776.1"/>
    <property type="molecule type" value="Genomic_DNA"/>
</dbReference>
<dbReference type="InterPro" id="IPR003599">
    <property type="entry name" value="Ig_sub"/>
</dbReference>
<dbReference type="Pfam" id="PF00041">
    <property type="entry name" value="fn3"/>
    <property type="match status" value="5"/>
</dbReference>
<feature type="domain" description="Ig-like" evidence="4">
    <location>
        <begin position="59"/>
        <end position="128"/>
    </location>
</feature>